<organism evidence="1 2">
    <name type="scientific">Pedobacter chitinilyticus</name>
    <dbReference type="NCBI Taxonomy" id="2233776"/>
    <lineage>
        <taxon>Bacteria</taxon>
        <taxon>Pseudomonadati</taxon>
        <taxon>Bacteroidota</taxon>
        <taxon>Sphingobacteriia</taxon>
        <taxon>Sphingobacteriales</taxon>
        <taxon>Sphingobacteriaceae</taxon>
        <taxon>Pedobacter</taxon>
    </lineage>
</organism>
<accession>A0A443Z2B1</accession>
<comment type="caution">
    <text evidence="1">The sequence shown here is derived from an EMBL/GenBank/DDBJ whole genome shotgun (WGS) entry which is preliminary data.</text>
</comment>
<evidence type="ECO:0000313" key="1">
    <source>
        <dbReference type="EMBL" id="RWU10610.1"/>
    </source>
</evidence>
<keyword evidence="2" id="KW-1185">Reference proteome</keyword>
<evidence type="ECO:0000313" key="2">
    <source>
        <dbReference type="Proteomes" id="UP000284120"/>
    </source>
</evidence>
<gene>
    <name evidence="1" type="ORF">DPV69_04530</name>
</gene>
<name>A0A443Z2B1_9SPHI</name>
<reference evidence="1 2" key="1">
    <citation type="submission" date="2018-06" db="EMBL/GenBank/DDBJ databases">
        <title>Pedobacter endophyticus sp. nov., an endophytic bacterium isolated from a leaf of Triticum aestivum.</title>
        <authorList>
            <person name="Zhang L."/>
        </authorList>
    </citation>
    <scope>NUCLEOTIDE SEQUENCE [LARGE SCALE GENOMIC DNA]</scope>
    <source>
        <strain evidence="1 2">CM134L-2</strain>
    </source>
</reference>
<dbReference type="RefSeq" id="WP_128353290.1">
    <property type="nucleotide sequence ID" value="NZ_QMHN01000001.1"/>
</dbReference>
<dbReference type="Proteomes" id="UP000284120">
    <property type="component" value="Unassembled WGS sequence"/>
</dbReference>
<dbReference type="AlphaFoldDB" id="A0A443Z2B1"/>
<proteinExistence type="predicted"/>
<protein>
    <submittedName>
        <fullName evidence="1">Uncharacterized protein</fullName>
    </submittedName>
</protein>
<dbReference type="EMBL" id="SAYW01000001">
    <property type="protein sequence ID" value="RWU10610.1"/>
    <property type="molecule type" value="Genomic_DNA"/>
</dbReference>
<sequence length="104" mass="12191">MNCLADMVYHSNFQQQRMQFSLRVDEESSDLVKMKLYHPSTQQTLGWIAYYPKQRKLVEVSSYLHPKPLEVTLTWLEKYERCRGILGDNEPKGAAQRMAINTLP</sequence>